<feature type="transmembrane region" description="Helical" evidence="2">
    <location>
        <begin position="42"/>
        <end position="66"/>
    </location>
</feature>
<evidence type="ECO:0000256" key="1">
    <source>
        <dbReference type="SAM" id="MobiDB-lite"/>
    </source>
</evidence>
<dbReference type="EMBL" id="JACBYE010000006">
    <property type="protein sequence ID" value="NYS92671.1"/>
    <property type="molecule type" value="Genomic_DNA"/>
</dbReference>
<gene>
    <name evidence="3" type="ORF">HZZ10_03885</name>
</gene>
<proteinExistence type="predicted"/>
<organism evidence="3 4">
    <name type="scientific">Sanguibacter inulinus</name>
    <dbReference type="NCBI Taxonomy" id="60922"/>
    <lineage>
        <taxon>Bacteria</taxon>
        <taxon>Bacillati</taxon>
        <taxon>Actinomycetota</taxon>
        <taxon>Actinomycetes</taxon>
        <taxon>Micrococcales</taxon>
        <taxon>Sanguibacteraceae</taxon>
        <taxon>Sanguibacter</taxon>
    </lineage>
</organism>
<reference evidence="3 4" key="1">
    <citation type="submission" date="2020-07" db="EMBL/GenBank/DDBJ databases">
        <title>MOT database genomes.</title>
        <authorList>
            <person name="Joseph S."/>
            <person name="Aduse-Opoku J."/>
            <person name="Hashim A."/>
            <person name="Wade W."/>
            <person name="Curtis M."/>
        </authorList>
    </citation>
    <scope>NUCLEOTIDE SEQUENCE [LARGE SCALE GENOMIC DNA]</scope>
    <source>
        <strain evidence="3 4">DSM 100099</strain>
    </source>
</reference>
<keyword evidence="2" id="KW-0812">Transmembrane</keyword>
<dbReference type="Proteomes" id="UP000561011">
    <property type="component" value="Unassembled WGS sequence"/>
</dbReference>
<keyword evidence="4" id="KW-1185">Reference proteome</keyword>
<sequence length="430" mass="44586">MNRTLRDDLGSLASLGASRVDRDAATEQVLATVRQRRRRRPVLVAGATAACLAVTATGALAALQLFRDDDAPVVALPDDPRGQSIRTLCGQPAPDYLEATASPSIMYSFTANRPAAVGDLDGEDITSGPLDDRPFSTTEPLPTLYVNVRADEVERTVVGPTGFVLVKDGVVVATPPASPTTWSRMQTSLDADSVAVLSSWGVEACGQVSQPGAYEPGTYTVYGITRVEDPDAPSPATWPEIGDPGLVVGPALSMTLAETDDGGVVRYFGNAAGTMSEGTPTGAGAPDGSAAGSPAVALDESSASLDWPTDVTPALEAGTATAQSVVWFSPVEGYGPRSQADRTDTAVVQAAARRTLEHIGYAPEEHFLPLACQPAALSALAGVSPTDDLRLTLGYAVAFETPDDAARFVDLFTGAFGYTPVQVDGEAACR</sequence>
<accession>A0A853EQ58</accession>
<name>A0A853EQ58_9MICO</name>
<keyword evidence="2" id="KW-0472">Membrane</keyword>
<dbReference type="RefSeq" id="WP_179912486.1">
    <property type="nucleotide sequence ID" value="NZ_JACBYE010000006.1"/>
</dbReference>
<comment type="caution">
    <text evidence="3">The sequence shown here is derived from an EMBL/GenBank/DDBJ whole genome shotgun (WGS) entry which is preliminary data.</text>
</comment>
<evidence type="ECO:0000256" key="2">
    <source>
        <dbReference type="SAM" id="Phobius"/>
    </source>
</evidence>
<dbReference type="AlphaFoldDB" id="A0A853EQ58"/>
<evidence type="ECO:0000313" key="3">
    <source>
        <dbReference type="EMBL" id="NYS92671.1"/>
    </source>
</evidence>
<feature type="region of interest" description="Disordered" evidence="1">
    <location>
        <begin position="278"/>
        <end position="301"/>
    </location>
</feature>
<keyword evidence="2" id="KW-1133">Transmembrane helix</keyword>
<evidence type="ECO:0000313" key="4">
    <source>
        <dbReference type="Proteomes" id="UP000561011"/>
    </source>
</evidence>
<protein>
    <submittedName>
        <fullName evidence="3">Uncharacterized protein</fullName>
    </submittedName>
</protein>
<feature type="compositionally biased region" description="Low complexity" evidence="1">
    <location>
        <begin position="278"/>
        <end position="295"/>
    </location>
</feature>